<name>A0AAD4LJM0_9AGAM</name>
<comment type="caution">
    <text evidence="4">The sequence shown here is derived from an EMBL/GenBank/DDBJ whole genome shotgun (WGS) entry which is preliminary data.</text>
</comment>
<evidence type="ECO:0000313" key="5">
    <source>
        <dbReference type="Proteomes" id="UP001201163"/>
    </source>
</evidence>
<keyword evidence="5" id="KW-1185">Reference proteome</keyword>
<keyword evidence="1" id="KW-0677">Repeat</keyword>
<dbReference type="InterPro" id="IPR056884">
    <property type="entry name" value="NPHP3-like_N"/>
</dbReference>
<dbReference type="EMBL" id="JAKELL010000018">
    <property type="protein sequence ID" value="KAH8993488.1"/>
    <property type="molecule type" value="Genomic_DNA"/>
</dbReference>
<evidence type="ECO:0000259" key="3">
    <source>
        <dbReference type="Pfam" id="PF24883"/>
    </source>
</evidence>
<gene>
    <name evidence="4" type="ORF">EDB92DRAFT_409256</name>
</gene>
<evidence type="ECO:0000313" key="4">
    <source>
        <dbReference type="EMBL" id="KAH8993488.1"/>
    </source>
</evidence>
<proteinExistence type="predicted"/>
<evidence type="ECO:0000256" key="1">
    <source>
        <dbReference type="ARBA" id="ARBA00022737"/>
    </source>
</evidence>
<evidence type="ECO:0000256" key="2">
    <source>
        <dbReference type="SAM" id="MobiDB-lite"/>
    </source>
</evidence>
<dbReference type="AlphaFoldDB" id="A0AAD4LJM0"/>
<organism evidence="4 5">
    <name type="scientific">Lactarius akahatsu</name>
    <dbReference type="NCBI Taxonomy" id="416441"/>
    <lineage>
        <taxon>Eukaryota</taxon>
        <taxon>Fungi</taxon>
        <taxon>Dikarya</taxon>
        <taxon>Basidiomycota</taxon>
        <taxon>Agaricomycotina</taxon>
        <taxon>Agaricomycetes</taxon>
        <taxon>Russulales</taxon>
        <taxon>Russulaceae</taxon>
        <taxon>Lactarius</taxon>
    </lineage>
</organism>
<sequence>MHLLTSSFIFLRKERSKREVYHLFTTLARDLSDRYPSFKAALGKVVKDNSSLRSGTRDYGTLFESLILEPLKDLHIVGPILVVIDALDESGDATGRVGLHTFLAKKLIRPPSNFRVFITSRPENGIETALVGAQSVEIRHMNDPELAARTHDDILALLRERLPSDESRNYGNDLATWAEDSFQRAVDASQDLLDALYEDLEGYFTDQKARLRICPVTGQPIISTNPLSISPERASLRGRHIIDSEPSVITRTSARRAPLPLRLEKSNSTSLPVPTRAVEPSLSLTVTPRELEPPTSEDPLRALGHVCAFLASSIVRARQCDELGVMPPLAGLEPYLVPVRADLAYIDEVVARKRAEAEERSADDGSCINEGSSYGGRDTRAQRHLRLPCGEHRACRAACRAQRDAAPGWAGTVSQVRACGSCVHPRGGRGEAR</sequence>
<dbReference type="Proteomes" id="UP001201163">
    <property type="component" value="Unassembled WGS sequence"/>
</dbReference>
<accession>A0AAD4LJM0</accession>
<protein>
    <recommendedName>
        <fullName evidence="3">Nephrocystin 3-like N-terminal domain-containing protein</fullName>
    </recommendedName>
</protein>
<reference evidence="4" key="1">
    <citation type="submission" date="2022-01" db="EMBL/GenBank/DDBJ databases">
        <title>Comparative genomics reveals a dynamic genome evolution in the ectomycorrhizal milk-cap (Lactarius) mushrooms.</title>
        <authorList>
            <consortium name="DOE Joint Genome Institute"/>
            <person name="Lebreton A."/>
            <person name="Tang N."/>
            <person name="Kuo A."/>
            <person name="LaButti K."/>
            <person name="Drula E."/>
            <person name="Barry K."/>
            <person name="Clum A."/>
            <person name="Lipzen A."/>
            <person name="Mousain D."/>
            <person name="Ng V."/>
            <person name="Wang R."/>
            <person name="Wang X."/>
            <person name="Dai Y."/>
            <person name="Henrissat B."/>
            <person name="Grigoriev I.V."/>
            <person name="Guerin-Laguette A."/>
            <person name="Yu F."/>
            <person name="Martin F.M."/>
        </authorList>
    </citation>
    <scope>NUCLEOTIDE SEQUENCE</scope>
    <source>
        <strain evidence="4">QP</strain>
    </source>
</reference>
<dbReference type="Pfam" id="PF24883">
    <property type="entry name" value="NPHP3_N"/>
    <property type="match status" value="1"/>
</dbReference>
<feature type="domain" description="Nephrocystin 3-like N-terminal" evidence="3">
    <location>
        <begin position="6"/>
        <end position="121"/>
    </location>
</feature>
<feature type="region of interest" description="Disordered" evidence="2">
    <location>
        <begin position="360"/>
        <end position="379"/>
    </location>
</feature>